<name>A0ABT1SKW6_9FIRM</name>
<reference evidence="1 2" key="1">
    <citation type="submission" date="2022-06" db="EMBL/GenBank/DDBJ databases">
        <title>Isolation of gut microbiota from human fecal samples.</title>
        <authorList>
            <person name="Pamer E.G."/>
            <person name="Barat B."/>
            <person name="Waligurski E."/>
            <person name="Medina S."/>
            <person name="Paddock L."/>
            <person name="Mostad J."/>
        </authorList>
    </citation>
    <scope>NUCLEOTIDE SEQUENCE [LARGE SCALE GENOMIC DNA]</scope>
    <source>
        <strain evidence="1 2">DFI.6.1</strain>
    </source>
</reference>
<accession>A0ABT1SKW6</accession>
<dbReference type="Pfam" id="PF13171">
    <property type="entry name" value="DUF4004"/>
    <property type="match status" value="1"/>
</dbReference>
<dbReference type="Proteomes" id="UP001524435">
    <property type="component" value="Unassembled WGS sequence"/>
</dbReference>
<gene>
    <name evidence="1" type="ORF">NE663_06270</name>
</gene>
<dbReference type="InterPro" id="IPR025063">
    <property type="entry name" value="DUF4004"/>
</dbReference>
<evidence type="ECO:0000313" key="2">
    <source>
        <dbReference type="Proteomes" id="UP001524435"/>
    </source>
</evidence>
<protein>
    <submittedName>
        <fullName evidence="1">YhbD family protein</fullName>
    </submittedName>
</protein>
<keyword evidence="2" id="KW-1185">Reference proteome</keyword>
<proteinExistence type="predicted"/>
<organism evidence="1 2">
    <name type="scientific">Massilicoli timonensis</name>
    <dbReference type="NCBI Taxonomy" id="2015901"/>
    <lineage>
        <taxon>Bacteria</taxon>
        <taxon>Bacillati</taxon>
        <taxon>Bacillota</taxon>
        <taxon>Erysipelotrichia</taxon>
        <taxon>Erysipelotrichales</taxon>
        <taxon>Erysipelotrichaceae</taxon>
        <taxon>Massilicoli</taxon>
    </lineage>
</organism>
<comment type="caution">
    <text evidence="1">The sequence shown here is derived from an EMBL/GenBank/DDBJ whole genome shotgun (WGS) entry which is preliminary data.</text>
</comment>
<dbReference type="RefSeq" id="WP_178200289.1">
    <property type="nucleotide sequence ID" value="NZ_DBEZTG010000115.1"/>
</dbReference>
<evidence type="ECO:0000313" key="1">
    <source>
        <dbReference type="EMBL" id="MCQ5121866.1"/>
    </source>
</evidence>
<dbReference type="EMBL" id="JANGCH010000007">
    <property type="protein sequence ID" value="MCQ5121866.1"/>
    <property type="molecule type" value="Genomic_DNA"/>
</dbReference>
<dbReference type="Gene3D" id="1.10.1660.10">
    <property type="match status" value="1"/>
</dbReference>
<sequence>MYISKKELLKQTGISYGQLYRWKREGLIPEEWFIKRSSPTGQETFFPQEQILQRVRDILRLKDQYSLDELAKILSPEISNRLFEEEDLEVFEEIEIDLIAGFMDAYEKDRFNFLEIVIMATLSEIRRRFAMSETEILELAEGIFPYVKELEHDGYLLHLYQVNDAKFLMIAKNDIKLYVDTHIEELYKVSLMEISKKMKLKYQEQFHFIVKEEQ</sequence>